<dbReference type="AlphaFoldDB" id="A0A8J3H036"/>
<sequence length="62" mass="6244">MINFIKNAALRLRKDEKGVTLVEYGIALTLAVGLGAGALTTLGDDVGGMMGAASGQLVVPAN</sequence>
<keyword evidence="3" id="KW-1185">Reference proteome</keyword>
<organism evidence="2 3">
    <name type="scientific">Seohaeicola zhoushanensis</name>
    <dbReference type="NCBI Taxonomy" id="1569283"/>
    <lineage>
        <taxon>Bacteria</taxon>
        <taxon>Pseudomonadati</taxon>
        <taxon>Pseudomonadota</taxon>
        <taxon>Alphaproteobacteria</taxon>
        <taxon>Rhodobacterales</taxon>
        <taxon>Roseobacteraceae</taxon>
        <taxon>Seohaeicola</taxon>
    </lineage>
</organism>
<feature type="transmembrane region" description="Helical" evidence="1">
    <location>
        <begin position="21"/>
        <end position="42"/>
    </location>
</feature>
<name>A0A8J3H036_9RHOB</name>
<keyword evidence="1" id="KW-0472">Membrane</keyword>
<keyword evidence="1" id="KW-0812">Transmembrane</keyword>
<comment type="caution">
    <text evidence="2">The sequence shown here is derived from an EMBL/GenBank/DDBJ whole genome shotgun (WGS) entry which is preliminary data.</text>
</comment>
<keyword evidence="1" id="KW-1133">Transmembrane helix</keyword>
<dbReference type="RefSeq" id="WP_189681205.1">
    <property type="nucleotide sequence ID" value="NZ_BNCJ01000010.1"/>
</dbReference>
<evidence type="ECO:0008006" key="4">
    <source>
        <dbReference type="Google" id="ProtNLM"/>
    </source>
</evidence>
<evidence type="ECO:0000313" key="2">
    <source>
        <dbReference type="EMBL" id="GHF58942.1"/>
    </source>
</evidence>
<protein>
    <recommendedName>
        <fullName evidence="4">Flp family type IVb pilin</fullName>
    </recommendedName>
</protein>
<gene>
    <name evidence="2" type="ORF">GCM10017056_32980</name>
</gene>
<evidence type="ECO:0000256" key="1">
    <source>
        <dbReference type="SAM" id="Phobius"/>
    </source>
</evidence>
<reference evidence="2" key="2">
    <citation type="submission" date="2020-09" db="EMBL/GenBank/DDBJ databases">
        <authorList>
            <person name="Sun Q."/>
            <person name="Kim S."/>
        </authorList>
    </citation>
    <scope>NUCLEOTIDE SEQUENCE</scope>
    <source>
        <strain evidence="2">KCTC 42650</strain>
    </source>
</reference>
<accession>A0A8J3H036</accession>
<dbReference type="Proteomes" id="UP000626220">
    <property type="component" value="Unassembled WGS sequence"/>
</dbReference>
<reference evidence="2" key="1">
    <citation type="journal article" date="2014" name="Int. J. Syst. Evol. Microbiol.">
        <title>Complete genome sequence of Corynebacterium casei LMG S-19264T (=DSM 44701T), isolated from a smear-ripened cheese.</title>
        <authorList>
            <consortium name="US DOE Joint Genome Institute (JGI-PGF)"/>
            <person name="Walter F."/>
            <person name="Albersmeier A."/>
            <person name="Kalinowski J."/>
            <person name="Ruckert C."/>
        </authorList>
    </citation>
    <scope>NUCLEOTIDE SEQUENCE</scope>
    <source>
        <strain evidence="2">KCTC 42650</strain>
    </source>
</reference>
<proteinExistence type="predicted"/>
<dbReference type="EMBL" id="BNCJ01000010">
    <property type="protein sequence ID" value="GHF58942.1"/>
    <property type="molecule type" value="Genomic_DNA"/>
</dbReference>
<evidence type="ECO:0000313" key="3">
    <source>
        <dbReference type="Proteomes" id="UP000626220"/>
    </source>
</evidence>